<keyword evidence="3" id="KW-1185">Reference proteome</keyword>
<dbReference type="GeneID" id="18909391"/>
<evidence type="ECO:0000313" key="2">
    <source>
        <dbReference type="EMBL" id="EKM48407.1"/>
    </source>
</evidence>
<evidence type="ECO:0000256" key="1">
    <source>
        <dbReference type="SAM" id="MobiDB-lite"/>
    </source>
</evidence>
<protein>
    <submittedName>
        <fullName evidence="2">Uncharacterized protein</fullName>
    </submittedName>
</protein>
<dbReference type="HOGENOM" id="CLU_1627669_0_0_1"/>
<reference evidence="2 3" key="1">
    <citation type="journal article" date="2012" name="BMC Genomics">
        <title>Comparative genomics of the white-rot fungi, Phanerochaete carnosa and P. chrysosporium, to elucidate the genetic basis of the distinct wood types they colonize.</title>
        <authorList>
            <person name="Suzuki H."/>
            <person name="MacDonald J."/>
            <person name="Syed K."/>
            <person name="Salamov A."/>
            <person name="Hori C."/>
            <person name="Aerts A."/>
            <person name="Henrissat B."/>
            <person name="Wiebenga A."/>
            <person name="vanKuyk P.A."/>
            <person name="Barry K."/>
            <person name="Lindquist E."/>
            <person name="LaButti K."/>
            <person name="Lapidus A."/>
            <person name="Lucas S."/>
            <person name="Coutinho P."/>
            <person name="Gong Y."/>
            <person name="Samejima M."/>
            <person name="Mahadevan R."/>
            <person name="Abou-Zaid M."/>
            <person name="de Vries R.P."/>
            <person name="Igarashi K."/>
            <person name="Yadav J.S."/>
            <person name="Grigoriev I.V."/>
            <person name="Master E.R."/>
        </authorList>
    </citation>
    <scope>NUCLEOTIDE SEQUENCE [LARGE SCALE GENOMIC DNA]</scope>
    <source>
        <strain evidence="2 3">HHB-10118-sp</strain>
    </source>
</reference>
<dbReference type="AlphaFoldDB" id="K5WE25"/>
<feature type="region of interest" description="Disordered" evidence="1">
    <location>
        <begin position="23"/>
        <end position="144"/>
    </location>
</feature>
<sequence>MNGTLSKSGQSVWSVLDKLRAQLPGQSSSSSTPATAQGDAKAAEERVLDDDDSGVMIYGPLLPNDSSEVELARSTDVDEAEAGKAEESAPSARPDPLGSLKGKLEEMWPFKAKEDGKRTVDNDAAPSTSRVHFQPVQPGKPKRVWIPSPDKISIQVMWWGYRM</sequence>
<proteinExistence type="predicted"/>
<dbReference type="EMBL" id="JH931087">
    <property type="protein sequence ID" value="EKM48407.1"/>
    <property type="molecule type" value="Genomic_DNA"/>
</dbReference>
<evidence type="ECO:0000313" key="3">
    <source>
        <dbReference type="Proteomes" id="UP000008370"/>
    </source>
</evidence>
<feature type="compositionally biased region" description="Basic and acidic residues" evidence="1">
    <location>
        <begin position="102"/>
        <end position="121"/>
    </location>
</feature>
<feature type="compositionally biased region" description="Basic and acidic residues" evidence="1">
    <location>
        <begin position="70"/>
        <end position="87"/>
    </location>
</feature>
<feature type="compositionally biased region" description="Low complexity" evidence="1">
    <location>
        <begin position="24"/>
        <end position="38"/>
    </location>
</feature>
<dbReference type="OrthoDB" id="3247214at2759"/>
<dbReference type="InParanoid" id="K5WE25"/>
<accession>K5WE25</accession>
<dbReference type="RefSeq" id="XP_007403043.1">
    <property type="nucleotide sequence ID" value="XM_007402981.1"/>
</dbReference>
<gene>
    <name evidence="2" type="ORF">PHACADRAFT_167516</name>
</gene>
<dbReference type="STRING" id="650164.K5WE25"/>
<dbReference type="Proteomes" id="UP000008370">
    <property type="component" value="Unassembled WGS sequence"/>
</dbReference>
<dbReference type="KEGG" id="pco:PHACADRAFT_167516"/>
<organism evidence="2 3">
    <name type="scientific">Phanerochaete carnosa (strain HHB-10118-sp)</name>
    <name type="common">White-rot fungus</name>
    <name type="synonym">Peniophora carnosa</name>
    <dbReference type="NCBI Taxonomy" id="650164"/>
    <lineage>
        <taxon>Eukaryota</taxon>
        <taxon>Fungi</taxon>
        <taxon>Dikarya</taxon>
        <taxon>Basidiomycota</taxon>
        <taxon>Agaricomycotina</taxon>
        <taxon>Agaricomycetes</taxon>
        <taxon>Polyporales</taxon>
        <taxon>Phanerochaetaceae</taxon>
        <taxon>Phanerochaete</taxon>
    </lineage>
</organism>
<name>K5WE25_PHACS</name>